<sequence>MQLKILSYTVGIILHIVSIVALPIAGKSSLNFIHLHVSFESQEAEFGPGSIDFEIITHPNQHDLERISAWSPNDVVAIGHCKRALGAASIFDEVLYRRYGGDGEGEEENGADEEGSGDGGDDGTSGNDNDDGDADDGIVPMPNLGLCTSLPDTPPTSTPAPRVTPIPAPITPRLASVPAPARVNANGPARLTPKRVVRTRNLEGVLAWSPDRGDEDLACKEFKRSLDSIFSAEIGSRCGGGADDDGEDDGVDGDWDEDGDGDGVEGGEKGGEEGGEKGGDEDQGGGEGRNGRER</sequence>
<dbReference type="Proteomes" id="UP000593566">
    <property type="component" value="Unassembled WGS sequence"/>
</dbReference>
<protein>
    <submittedName>
        <fullName evidence="3">Uncharacterized protein</fullName>
    </submittedName>
</protein>
<evidence type="ECO:0000256" key="2">
    <source>
        <dbReference type="SAM" id="Phobius"/>
    </source>
</evidence>
<feature type="transmembrane region" description="Helical" evidence="2">
    <location>
        <begin position="6"/>
        <end position="25"/>
    </location>
</feature>
<keyword evidence="2" id="KW-1133">Transmembrane helix</keyword>
<evidence type="ECO:0000256" key="1">
    <source>
        <dbReference type="SAM" id="MobiDB-lite"/>
    </source>
</evidence>
<gene>
    <name evidence="3" type="ORF">HO133_002682</name>
</gene>
<feature type="compositionally biased region" description="Acidic residues" evidence="1">
    <location>
        <begin position="103"/>
        <end position="121"/>
    </location>
</feature>
<reference evidence="3 4" key="1">
    <citation type="journal article" date="2020" name="Genomics">
        <title>Complete, high-quality genomes from long-read metagenomic sequencing of two wolf lichen thalli reveals enigmatic genome architecture.</title>
        <authorList>
            <person name="McKenzie S.K."/>
            <person name="Walston R.F."/>
            <person name="Allen J.L."/>
        </authorList>
    </citation>
    <scope>NUCLEOTIDE SEQUENCE [LARGE SCALE GENOMIC DNA]</scope>
    <source>
        <strain evidence="3">WasteWater1</strain>
    </source>
</reference>
<keyword evidence="2" id="KW-0472">Membrane</keyword>
<comment type="caution">
    <text evidence="3">The sequence shown here is derived from an EMBL/GenBank/DDBJ whole genome shotgun (WGS) entry which is preliminary data.</text>
</comment>
<feature type="region of interest" description="Disordered" evidence="1">
    <location>
        <begin position="101"/>
        <end position="173"/>
    </location>
</feature>
<feature type="region of interest" description="Disordered" evidence="1">
    <location>
        <begin position="233"/>
        <end position="294"/>
    </location>
</feature>
<dbReference type="GeneID" id="59331094"/>
<keyword evidence="4" id="KW-1185">Reference proteome</keyword>
<keyword evidence="2" id="KW-0812">Transmembrane</keyword>
<name>A0A8H6FAJ7_9LECA</name>
<evidence type="ECO:0000313" key="3">
    <source>
        <dbReference type="EMBL" id="KAF6221001.1"/>
    </source>
</evidence>
<dbReference type="RefSeq" id="XP_037150436.1">
    <property type="nucleotide sequence ID" value="XM_037293607.1"/>
</dbReference>
<evidence type="ECO:0000313" key="4">
    <source>
        <dbReference type="Proteomes" id="UP000593566"/>
    </source>
</evidence>
<proteinExistence type="predicted"/>
<accession>A0A8H6FAJ7</accession>
<organism evidence="3 4">
    <name type="scientific">Letharia lupina</name>
    <dbReference type="NCBI Taxonomy" id="560253"/>
    <lineage>
        <taxon>Eukaryota</taxon>
        <taxon>Fungi</taxon>
        <taxon>Dikarya</taxon>
        <taxon>Ascomycota</taxon>
        <taxon>Pezizomycotina</taxon>
        <taxon>Lecanoromycetes</taxon>
        <taxon>OSLEUM clade</taxon>
        <taxon>Lecanoromycetidae</taxon>
        <taxon>Lecanorales</taxon>
        <taxon>Lecanorineae</taxon>
        <taxon>Parmeliaceae</taxon>
        <taxon>Letharia</taxon>
    </lineage>
</organism>
<dbReference type="AlphaFoldDB" id="A0A8H6FAJ7"/>
<dbReference type="EMBL" id="JACCJB010000015">
    <property type="protein sequence ID" value="KAF6221001.1"/>
    <property type="molecule type" value="Genomic_DNA"/>
</dbReference>
<feature type="compositionally biased region" description="Acidic residues" evidence="1">
    <location>
        <begin position="242"/>
        <end position="265"/>
    </location>
</feature>
<feature type="compositionally biased region" description="Basic and acidic residues" evidence="1">
    <location>
        <begin position="266"/>
        <end position="280"/>
    </location>
</feature>
<feature type="compositionally biased region" description="Pro residues" evidence="1">
    <location>
        <begin position="152"/>
        <end position="170"/>
    </location>
</feature>